<keyword evidence="4" id="KW-1185">Reference proteome</keyword>
<evidence type="ECO:0000259" key="2">
    <source>
        <dbReference type="Pfam" id="PF14317"/>
    </source>
</evidence>
<organism evidence="3 4">
    <name type="scientific">Rugosimonospora acidiphila</name>
    <dbReference type="NCBI Taxonomy" id="556531"/>
    <lineage>
        <taxon>Bacteria</taxon>
        <taxon>Bacillati</taxon>
        <taxon>Actinomycetota</taxon>
        <taxon>Actinomycetes</taxon>
        <taxon>Micromonosporales</taxon>
        <taxon>Micromonosporaceae</taxon>
        <taxon>Rugosimonospora</taxon>
    </lineage>
</organism>
<dbReference type="InterPro" id="IPR025588">
    <property type="entry name" value="YcxB-like_C"/>
</dbReference>
<protein>
    <recommendedName>
        <fullName evidence="2">YcxB-like C-terminal domain-containing protein</fullName>
    </recommendedName>
</protein>
<name>A0ABP9SAQ3_9ACTN</name>
<gene>
    <name evidence="3" type="ORF">GCM10023322_53320</name>
</gene>
<feature type="transmembrane region" description="Helical" evidence="1">
    <location>
        <begin position="54"/>
        <end position="71"/>
    </location>
</feature>
<feature type="domain" description="YcxB-like C-terminal" evidence="2">
    <location>
        <begin position="90"/>
        <end position="149"/>
    </location>
</feature>
<keyword evidence="1" id="KW-0472">Membrane</keyword>
<reference evidence="4" key="1">
    <citation type="journal article" date="2019" name="Int. J. Syst. Evol. Microbiol.">
        <title>The Global Catalogue of Microorganisms (GCM) 10K type strain sequencing project: providing services to taxonomists for standard genome sequencing and annotation.</title>
        <authorList>
            <consortium name="The Broad Institute Genomics Platform"/>
            <consortium name="The Broad Institute Genome Sequencing Center for Infectious Disease"/>
            <person name="Wu L."/>
            <person name="Ma J."/>
        </authorList>
    </citation>
    <scope>NUCLEOTIDE SEQUENCE [LARGE SCALE GENOMIC DNA]</scope>
    <source>
        <strain evidence="4">JCM 18304</strain>
    </source>
</reference>
<dbReference type="EMBL" id="BAABJQ010000018">
    <property type="protein sequence ID" value="GAA5192847.1"/>
    <property type="molecule type" value="Genomic_DNA"/>
</dbReference>
<sequence>MEFTVEYQLSAGEVTRAFKRGLRRGIRLLRWGMPAFLLGAAAICASVGAFAATAGMVAGAIASPIAGAWAYRRLFRRMAVLLRAPATLRFTGDGYEVRTELSTVALRWAIFDRVESTPEFWLFYRDRKFAAFLPRAAFDDAQQAAIDNIVASRSVAA</sequence>
<proteinExistence type="predicted"/>
<feature type="transmembrane region" description="Helical" evidence="1">
    <location>
        <begin position="28"/>
        <end position="48"/>
    </location>
</feature>
<keyword evidence="1" id="KW-1133">Transmembrane helix</keyword>
<comment type="caution">
    <text evidence="3">The sequence shown here is derived from an EMBL/GenBank/DDBJ whole genome shotgun (WGS) entry which is preliminary data.</text>
</comment>
<dbReference type="Proteomes" id="UP001501570">
    <property type="component" value="Unassembled WGS sequence"/>
</dbReference>
<accession>A0ABP9SAQ3</accession>
<keyword evidence="1" id="KW-0812">Transmembrane</keyword>
<evidence type="ECO:0000313" key="4">
    <source>
        <dbReference type="Proteomes" id="UP001501570"/>
    </source>
</evidence>
<dbReference type="RefSeq" id="WP_345634085.1">
    <property type="nucleotide sequence ID" value="NZ_BAABJQ010000018.1"/>
</dbReference>
<dbReference type="Pfam" id="PF14317">
    <property type="entry name" value="YcxB"/>
    <property type="match status" value="1"/>
</dbReference>
<evidence type="ECO:0000256" key="1">
    <source>
        <dbReference type="SAM" id="Phobius"/>
    </source>
</evidence>
<evidence type="ECO:0000313" key="3">
    <source>
        <dbReference type="EMBL" id="GAA5192847.1"/>
    </source>
</evidence>